<evidence type="ECO:0000259" key="9">
    <source>
        <dbReference type="PROSITE" id="PS51635"/>
    </source>
</evidence>
<feature type="short sequence motif" description="DGA/G" evidence="8">
    <location>
        <begin position="483"/>
        <end position="485"/>
    </location>
</feature>
<dbReference type="PROSITE" id="PS50297">
    <property type="entry name" value="ANK_REP_REGION"/>
    <property type="match status" value="1"/>
</dbReference>
<keyword evidence="4 7" id="KW-0040">ANK repeat</keyword>
<dbReference type="InterPro" id="IPR002110">
    <property type="entry name" value="Ankyrin_rpt"/>
</dbReference>
<proteinExistence type="predicted"/>
<name>A0A226D9M2_FOLCA</name>
<evidence type="ECO:0000256" key="2">
    <source>
        <dbReference type="ARBA" id="ARBA00022737"/>
    </source>
</evidence>
<dbReference type="Proteomes" id="UP000198287">
    <property type="component" value="Unassembled WGS sequence"/>
</dbReference>
<dbReference type="SMART" id="SM00248">
    <property type="entry name" value="ANK"/>
    <property type="match status" value="2"/>
</dbReference>
<evidence type="ECO:0000256" key="1">
    <source>
        <dbReference type="ARBA" id="ARBA00013278"/>
    </source>
</evidence>
<reference evidence="10 11" key="1">
    <citation type="submission" date="2015-12" db="EMBL/GenBank/DDBJ databases">
        <title>The genome of Folsomia candida.</title>
        <authorList>
            <person name="Faddeeva A."/>
            <person name="Derks M.F."/>
            <person name="Anvar Y."/>
            <person name="Smit S."/>
            <person name="Van Straalen N."/>
            <person name="Roelofs D."/>
        </authorList>
    </citation>
    <scope>NUCLEOTIDE SEQUENCE [LARGE SCALE GENOMIC DNA]</scope>
    <source>
        <strain evidence="10 11">VU population</strain>
        <tissue evidence="10">Whole body</tissue>
    </source>
</reference>
<protein>
    <recommendedName>
        <fullName evidence="1">phospholipase A2</fullName>
        <ecNumber evidence="1">3.1.1.4</ecNumber>
    </recommendedName>
</protein>
<dbReference type="PANTHER" id="PTHR24139">
    <property type="entry name" value="CALCIUM-INDEPENDENT PHOSPHOLIPASE A2"/>
    <property type="match status" value="1"/>
</dbReference>
<keyword evidence="3" id="KW-0378">Hydrolase</keyword>
<evidence type="ECO:0000256" key="8">
    <source>
        <dbReference type="PROSITE-ProRule" id="PRU01161"/>
    </source>
</evidence>
<dbReference type="InterPro" id="IPR036770">
    <property type="entry name" value="Ankyrin_rpt-contain_sf"/>
</dbReference>
<dbReference type="Gene3D" id="1.25.40.20">
    <property type="entry name" value="Ankyrin repeat-containing domain"/>
    <property type="match status" value="1"/>
</dbReference>
<comment type="catalytic activity">
    <reaction evidence="6">
        <text>a 1,2-diacyl-sn-glycero-3-phosphocholine + H2O = a 1-acyl-sn-glycero-3-phosphocholine + a fatty acid + H(+)</text>
        <dbReference type="Rhea" id="RHEA:15801"/>
        <dbReference type="ChEBI" id="CHEBI:15377"/>
        <dbReference type="ChEBI" id="CHEBI:15378"/>
        <dbReference type="ChEBI" id="CHEBI:28868"/>
        <dbReference type="ChEBI" id="CHEBI:57643"/>
        <dbReference type="ChEBI" id="CHEBI:58168"/>
        <dbReference type="EC" id="3.1.1.4"/>
    </reaction>
    <physiologicalReaction direction="left-to-right" evidence="6">
        <dbReference type="Rhea" id="RHEA:15802"/>
    </physiologicalReaction>
</comment>
<dbReference type="SUPFAM" id="SSF52151">
    <property type="entry name" value="FabD/lysophospholipase-like"/>
    <property type="match status" value="1"/>
</dbReference>
<gene>
    <name evidence="10" type="ORF">Fcan01_24401</name>
</gene>
<dbReference type="GO" id="GO:2000304">
    <property type="term" value="P:positive regulation of ceramide biosynthetic process"/>
    <property type="evidence" value="ECO:0007669"/>
    <property type="project" value="TreeGrafter"/>
</dbReference>
<dbReference type="PANTHER" id="PTHR24139:SF34">
    <property type="entry name" value="85_88 KDA CALCIUM-INDEPENDENT PHOSPHOLIPASE A2"/>
    <property type="match status" value="1"/>
</dbReference>
<dbReference type="SUPFAM" id="SSF48403">
    <property type="entry name" value="Ankyrin repeat"/>
    <property type="match status" value="1"/>
</dbReference>
<dbReference type="OrthoDB" id="10021675at2759"/>
<evidence type="ECO:0000256" key="4">
    <source>
        <dbReference type="ARBA" id="ARBA00023043"/>
    </source>
</evidence>
<feature type="repeat" description="ANK" evidence="7">
    <location>
        <begin position="52"/>
        <end position="84"/>
    </location>
</feature>
<dbReference type="Gene3D" id="3.40.1090.10">
    <property type="entry name" value="Cytosolic phospholipase A2 catalytic domain"/>
    <property type="match status" value="1"/>
</dbReference>
<dbReference type="STRING" id="158441.A0A226D9M2"/>
<evidence type="ECO:0000256" key="6">
    <source>
        <dbReference type="ARBA" id="ARBA00023422"/>
    </source>
</evidence>
<keyword evidence="5" id="KW-0443">Lipid metabolism</keyword>
<keyword evidence="2" id="KW-0677">Repeat</keyword>
<evidence type="ECO:0000256" key="5">
    <source>
        <dbReference type="ARBA" id="ARBA00023098"/>
    </source>
</evidence>
<dbReference type="GO" id="GO:0052816">
    <property type="term" value="F:long-chain fatty acyl-CoA hydrolase activity"/>
    <property type="evidence" value="ECO:0007669"/>
    <property type="project" value="TreeGrafter"/>
</dbReference>
<dbReference type="InterPro" id="IPR002641">
    <property type="entry name" value="PNPLA_dom"/>
</dbReference>
<dbReference type="InterPro" id="IPR047148">
    <property type="entry name" value="PLPL9"/>
</dbReference>
<sequence>MRPFVVARLLGHVGTTNPAFSKDDIHLDKERFAEFEILIGESTNLNFLDAGDGQSILHKRAKIGCLKSVLFLLSRNASVNLVSTSGDYPIHLAAESAHADSLQVIKAMVLFGADVNTINHEGKSARHIVAENPKHAENGSKLFLTTERWLWLSPHFTGHKLLIFRKLFYSCPENSEFLCSHNCDGSKRTENELKLNYKEGREFSKTGNYFPSTNPKSLCVLSLDGGGIRGLVLTQMLLFLEQCGRAEVALTEDLALFPGNPCVPRSSSFRHDLCLVYKPVEEIIALYFGFITGNAFTGTYGRTMNNMRINDYQPNNNDLPGKIFIFPLNNNHNVLGLLQSSRRIIQLPIKRPFLSLNTHQPNLRMKLNIFILVYWHRNKSVLECQGLYFQLKDQVFTGGKPYEVSKLETLYKNVFGHDKRLGDIRASKVMVTATRVSCGIPDLHIFRSYSPNGGSNSDFIWSAAKLTGAAPYYFRMEHADLVDGGLLANNPSLDALSELSKIRKSSLHTEIWGKNPKMFVSLGTGFKADVDYTAAYLNLSSKSIASSTKSLSTLTNTIKFFMELTTASNGPLISRAKSWCDDLGTEYFRFNPPLLREYEIDEVDDSLLVDLLFETRIYMIGQQKEIERLYNLVLN</sequence>
<dbReference type="PROSITE" id="PS50088">
    <property type="entry name" value="ANK_REPEAT"/>
    <property type="match status" value="2"/>
</dbReference>
<dbReference type="Pfam" id="PF00023">
    <property type="entry name" value="Ank"/>
    <property type="match status" value="1"/>
</dbReference>
<dbReference type="GO" id="GO:0047499">
    <property type="term" value="F:calcium-independent phospholipase A2 activity"/>
    <property type="evidence" value="ECO:0007669"/>
    <property type="project" value="InterPro"/>
</dbReference>
<organism evidence="10 11">
    <name type="scientific">Folsomia candida</name>
    <name type="common">Springtail</name>
    <dbReference type="NCBI Taxonomy" id="158441"/>
    <lineage>
        <taxon>Eukaryota</taxon>
        <taxon>Metazoa</taxon>
        <taxon>Ecdysozoa</taxon>
        <taxon>Arthropoda</taxon>
        <taxon>Hexapoda</taxon>
        <taxon>Collembola</taxon>
        <taxon>Entomobryomorpha</taxon>
        <taxon>Isotomoidea</taxon>
        <taxon>Isotomidae</taxon>
        <taxon>Proisotominae</taxon>
        <taxon>Folsomia</taxon>
    </lineage>
</organism>
<dbReference type="GO" id="GO:0006629">
    <property type="term" value="P:lipid metabolic process"/>
    <property type="evidence" value="ECO:0007669"/>
    <property type="project" value="UniProtKB-KW"/>
</dbReference>
<dbReference type="EMBL" id="LNIX01000031">
    <property type="protein sequence ID" value="OXA40946.1"/>
    <property type="molecule type" value="Genomic_DNA"/>
</dbReference>
<accession>A0A226D9M2</accession>
<dbReference type="GO" id="GO:0005739">
    <property type="term" value="C:mitochondrion"/>
    <property type="evidence" value="ECO:0007669"/>
    <property type="project" value="TreeGrafter"/>
</dbReference>
<comment type="caution">
    <text evidence="10">The sequence shown here is derived from an EMBL/GenBank/DDBJ whole genome shotgun (WGS) entry which is preliminary data.</text>
</comment>
<feature type="repeat" description="ANK" evidence="7">
    <location>
        <begin position="85"/>
        <end position="120"/>
    </location>
</feature>
<dbReference type="PROSITE" id="PS51635">
    <property type="entry name" value="PNPLA"/>
    <property type="match status" value="1"/>
</dbReference>
<keyword evidence="11" id="KW-1185">Reference proteome</keyword>
<evidence type="ECO:0000256" key="7">
    <source>
        <dbReference type="PROSITE-ProRule" id="PRU00023"/>
    </source>
</evidence>
<feature type="short sequence motif" description="GXGXXG" evidence="8">
    <location>
        <begin position="225"/>
        <end position="230"/>
    </location>
</feature>
<feature type="domain" description="PNPLA" evidence="9">
    <location>
        <begin position="221"/>
        <end position="496"/>
    </location>
</feature>
<evidence type="ECO:0000256" key="3">
    <source>
        <dbReference type="ARBA" id="ARBA00022801"/>
    </source>
</evidence>
<dbReference type="EC" id="3.1.1.4" evidence="1"/>
<evidence type="ECO:0000313" key="11">
    <source>
        <dbReference type="Proteomes" id="UP000198287"/>
    </source>
</evidence>
<dbReference type="AlphaFoldDB" id="A0A226D9M2"/>
<evidence type="ECO:0000313" key="10">
    <source>
        <dbReference type="EMBL" id="OXA40946.1"/>
    </source>
</evidence>
<dbReference type="InterPro" id="IPR016035">
    <property type="entry name" value="Acyl_Trfase/lysoPLipase"/>
</dbReference>
<comment type="caution">
    <text evidence="8">Lacks conserved residue(s) required for the propagation of feature annotation.</text>
</comment>